<sequence length="165" mass="18230">MRKQTARVGVHRALDLLRPGTHPEVGAAIHLADEARGQTAGQTQRPAYQLDVSTEGEVIRAGQRIHEALEHHAHMIARYERVDLLASPDVSRVERPVRMIGVDVEDVPRLRHLSVRQHAVLAHLLLDLLGLCEEPSVKRLGLLSRSREVVEPSACHAGNVSKDIA</sequence>
<reference evidence="1 2" key="1">
    <citation type="submission" date="2015-09" db="EMBL/GenBank/DDBJ databases">
        <title>Aphanizomenon flos-aquae WA102.</title>
        <authorList>
            <person name="Driscoll C."/>
        </authorList>
    </citation>
    <scope>NUCLEOTIDE SEQUENCE [LARGE SCALE GENOMIC DNA]</scope>
    <source>
        <strain evidence="1">WA102</strain>
    </source>
</reference>
<organism evidence="1 2">
    <name type="scientific">Aphanizomenon flos-aquae WA102</name>
    <dbReference type="NCBI Taxonomy" id="1710896"/>
    <lineage>
        <taxon>Bacteria</taxon>
        <taxon>Bacillati</taxon>
        <taxon>Cyanobacteriota</taxon>
        <taxon>Cyanophyceae</taxon>
        <taxon>Nostocales</taxon>
        <taxon>Aphanizomenonaceae</taxon>
        <taxon>Aphanizomenon</taxon>
    </lineage>
</organism>
<protein>
    <submittedName>
        <fullName evidence="1">Uncharacterized protein</fullName>
    </submittedName>
</protein>
<dbReference type="Proteomes" id="UP000092093">
    <property type="component" value="Unassembled WGS sequence"/>
</dbReference>
<gene>
    <name evidence="1" type="ORF">AN484_15445</name>
</gene>
<dbReference type="EMBL" id="LJOW01000081">
    <property type="protein sequence ID" value="OBQ42880.1"/>
    <property type="molecule type" value="Genomic_DNA"/>
</dbReference>
<evidence type="ECO:0000313" key="1">
    <source>
        <dbReference type="EMBL" id="OBQ42880.1"/>
    </source>
</evidence>
<comment type="caution">
    <text evidence="1">The sequence shown here is derived from an EMBL/GenBank/DDBJ whole genome shotgun (WGS) entry which is preliminary data.</text>
</comment>
<dbReference type="AlphaFoldDB" id="A0A1B7X0Q3"/>
<accession>A0A1B7X0Q3</accession>
<evidence type="ECO:0000313" key="2">
    <source>
        <dbReference type="Proteomes" id="UP000092093"/>
    </source>
</evidence>
<name>A0A1B7X0Q3_APHFL</name>
<proteinExistence type="predicted"/>